<organism evidence="3">
    <name type="scientific">Timema tahoe</name>
    <dbReference type="NCBI Taxonomy" id="61484"/>
    <lineage>
        <taxon>Eukaryota</taxon>
        <taxon>Metazoa</taxon>
        <taxon>Ecdysozoa</taxon>
        <taxon>Arthropoda</taxon>
        <taxon>Hexapoda</taxon>
        <taxon>Insecta</taxon>
        <taxon>Pterygota</taxon>
        <taxon>Neoptera</taxon>
        <taxon>Polyneoptera</taxon>
        <taxon>Phasmatodea</taxon>
        <taxon>Timematodea</taxon>
        <taxon>Timematoidea</taxon>
        <taxon>Timematidae</taxon>
        <taxon>Timema</taxon>
    </lineage>
</organism>
<reference evidence="3" key="1">
    <citation type="submission" date="2020-11" db="EMBL/GenBank/DDBJ databases">
        <authorList>
            <person name="Tran Van P."/>
        </authorList>
    </citation>
    <scope>NUCLEOTIDE SEQUENCE</scope>
</reference>
<keyword evidence="1" id="KW-0040">ANK repeat</keyword>
<dbReference type="PROSITE" id="PS50088">
    <property type="entry name" value="ANK_REPEAT"/>
    <property type="match status" value="1"/>
</dbReference>
<accession>A0A7R9IB48</accession>
<proteinExistence type="predicted"/>
<dbReference type="SUPFAM" id="SSF48403">
    <property type="entry name" value="Ankyrin repeat"/>
    <property type="match status" value="1"/>
</dbReference>
<gene>
    <name evidence="3" type="ORF">TTEB3V08_LOCUS2414</name>
</gene>
<dbReference type="InterPro" id="IPR002110">
    <property type="entry name" value="Ankyrin_rpt"/>
</dbReference>
<evidence type="ECO:0000256" key="2">
    <source>
        <dbReference type="SAM" id="MobiDB-lite"/>
    </source>
</evidence>
<evidence type="ECO:0000313" key="3">
    <source>
        <dbReference type="EMBL" id="CAD7454304.1"/>
    </source>
</evidence>
<sequence>MRCITFVVPAAIVAAIVFWLFEVEPDSLKPKFVVLLAGGVGESHAGAGGGLTRLQAGDSHSRQEDREGKSGRTPLHYAIESRNATVILYLLEDCPPGPNGLQLETTTYSGFTAYQLAACLDASLAHRLAEKGALALNTPDLDSEVDSDFDEDELRGRPHGVFDTHGYPRWRGIFQCVALWTIFPMRNALATVTHQINPPPPYPDSDSDLNVLGIQSDGLDHVTTEASFEPHLGITQLRFTGKSAPWPHKVPDQEAGRGDSPVNTVSRAGAHVAHCNTGLNDSNTHQILRKENPTFPDNTTTFATAGLHWDNRLGFLRVRE</sequence>
<feature type="compositionally biased region" description="Basic and acidic residues" evidence="2">
    <location>
        <begin position="59"/>
        <end position="70"/>
    </location>
</feature>
<protein>
    <submittedName>
        <fullName evidence="3">Uncharacterized protein</fullName>
    </submittedName>
</protein>
<feature type="region of interest" description="Disordered" evidence="2">
    <location>
        <begin position="48"/>
        <end position="73"/>
    </location>
</feature>
<dbReference type="EMBL" id="OE000563">
    <property type="protein sequence ID" value="CAD7454304.1"/>
    <property type="molecule type" value="Genomic_DNA"/>
</dbReference>
<name>A0A7R9IB48_9NEOP</name>
<dbReference type="PROSITE" id="PS50297">
    <property type="entry name" value="ANK_REP_REGION"/>
    <property type="match status" value="1"/>
</dbReference>
<dbReference type="Pfam" id="PF13606">
    <property type="entry name" value="Ank_3"/>
    <property type="match status" value="1"/>
</dbReference>
<feature type="repeat" description="ANK" evidence="1">
    <location>
        <begin position="70"/>
        <end position="92"/>
    </location>
</feature>
<dbReference type="AlphaFoldDB" id="A0A7R9IB48"/>
<dbReference type="InterPro" id="IPR036770">
    <property type="entry name" value="Ankyrin_rpt-contain_sf"/>
</dbReference>
<evidence type="ECO:0000256" key="1">
    <source>
        <dbReference type="PROSITE-ProRule" id="PRU00023"/>
    </source>
</evidence>
<dbReference type="Gene3D" id="1.25.40.20">
    <property type="entry name" value="Ankyrin repeat-containing domain"/>
    <property type="match status" value="1"/>
</dbReference>